<keyword evidence="2" id="KW-1185">Reference proteome</keyword>
<accession>A0A9Q8CP44</accession>
<organism evidence="1 2">
    <name type="scientific">Macrococcus carouselicus</name>
    <dbReference type="NCBI Taxonomy" id="69969"/>
    <lineage>
        <taxon>Bacteria</taxon>
        <taxon>Bacillati</taxon>
        <taxon>Bacillota</taxon>
        <taxon>Bacilli</taxon>
        <taxon>Bacillales</taxon>
        <taxon>Staphylococcaceae</taxon>
        <taxon>Macrococcus</taxon>
    </lineage>
</organism>
<protein>
    <submittedName>
        <fullName evidence="1">Uncharacterized protein</fullName>
    </submittedName>
</protein>
<evidence type="ECO:0000313" key="1">
    <source>
        <dbReference type="EMBL" id="TDM04607.1"/>
    </source>
</evidence>
<comment type="caution">
    <text evidence="1">The sequence shown here is derived from an EMBL/GenBank/DDBJ whole genome shotgun (WGS) entry which is preliminary data.</text>
</comment>
<sequence length="171" mass="20382">MSYIAGIDFLNTKLSPFVQVEDRHRIRFRIETLSIGAFKALLEQLSSDLSTLVFTKKLESYGPMKTFYLHRYIKISNWQVLPCAIDRLYFVKVQHIDREDIIQLFKAYRRKRSMPLLMYFYNDQTVMRLSPIYLDIISDDIDLIDELKHCFAQRVTEFDGLPVISEEEWLK</sequence>
<dbReference type="OrthoDB" id="2417771at2"/>
<dbReference type="Proteomes" id="UP000295280">
    <property type="component" value="Unassembled WGS sequence"/>
</dbReference>
<evidence type="ECO:0000313" key="2">
    <source>
        <dbReference type="Proteomes" id="UP000295280"/>
    </source>
</evidence>
<proteinExistence type="predicted"/>
<reference evidence="1 2" key="1">
    <citation type="submission" date="2019-01" db="EMBL/GenBank/DDBJ databases">
        <title>Draft genome sequences of the type strains of six Macrococcus species.</title>
        <authorList>
            <person name="Mazhar S."/>
            <person name="Altermann E."/>
            <person name="Hill C."/>
            <person name="Mcauliffe O."/>
        </authorList>
    </citation>
    <scope>NUCLEOTIDE SEQUENCE [LARGE SCALE GENOMIC DNA]</scope>
    <source>
        <strain evidence="1 2">ATCC 51828</strain>
    </source>
</reference>
<dbReference type="EMBL" id="SCWD01000001">
    <property type="protein sequence ID" value="TDM04607.1"/>
    <property type="molecule type" value="Genomic_DNA"/>
</dbReference>
<gene>
    <name evidence="1" type="ORF">ERX40_05390</name>
</gene>
<name>A0A9Q8CP44_9STAP</name>
<dbReference type="RefSeq" id="WP_133417465.1">
    <property type="nucleotide sequence ID" value="NZ_SCWD01000001.1"/>
</dbReference>
<dbReference type="AlphaFoldDB" id="A0A9Q8CP44"/>